<dbReference type="HAMAP" id="MF_01129">
    <property type="entry name" value="PPase_energized_pump"/>
    <property type="match status" value="1"/>
</dbReference>
<feature type="site" description="Determinant of potassium dependence" evidence="9">
    <location>
        <position position="474"/>
    </location>
</feature>
<dbReference type="Proteomes" id="UP001330184">
    <property type="component" value="Chromosome"/>
</dbReference>
<dbReference type="NCBIfam" id="NF001960">
    <property type="entry name" value="PRK00733.3-5"/>
    <property type="match status" value="1"/>
</dbReference>
<dbReference type="GO" id="GO:0005886">
    <property type="term" value="C:plasma membrane"/>
    <property type="evidence" value="ECO:0007669"/>
    <property type="project" value="UniProtKB-SubCell"/>
</dbReference>
<feature type="transmembrane region" description="Helical" evidence="9">
    <location>
        <begin position="512"/>
        <end position="534"/>
    </location>
</feature>
<keyword evidence="3 9" id="KW-0812">Transmembrane</keyword>
<dbReference type="Pfam" id="PF03030">
    <property type="entry name" value="H_PPase"/>
    <property type="match status" value="1"/>
</dbReference>
<dbReference type="GO" id="GO:0030955">
    <property type="term" value="F:potassium ion binding"/>
    <property type="evidence" value="ECO:0007669"/>
    <property type="project" value="UniProtKB-UniRule"/>
</dbReference>
<dbReference type="GO" id="GO:0006814">
    <property type="term" value="P:sodium ion transport"/>
    <property type="evidence" value="ECO:0007669"/>
    <property type="project" value="UniProtKB-UniRule"/>
</dbReference>
<comment type="function">
    <text evidence="9">Sodium pump that utilizes the energy of pyrophosphate hydrolysis as the driving force for Na(+) movement across the membrane.</text>
</comment>
<feature type="transmembrane region" description="Helical" evidence="9">
    <location>
        <begin position="126"/>
        <end position="151"/>
    </location>
</feature>
<keyword evidence="9" id="KW-0915">Sodium</keyword>
<keyword evidence="11" id="KW-1185">Reference proteome</keyword>
<proteinExistence type="inferred from homology"/>
<protein>
    <recommendedName>
        <fullName evidence="9">Putative K(+)-stimulated pyrophosphate-energized sodium pump</fullName>
        <ecNumber evidence="9">7.2.3.1</ecNumber>
    </recommendedName>
    <alternativeName>
        <fullName evidence="9">Membrane-bound sodium-translocating pyrophosphatase</fullName>
    </alternativeName>
    <alternativeName>
        <fullName evidence="9">Pyrophosphate-energized inorganic pyrophosphatase</fullName>
        <shortName evidence="9">Na(+)-PPase</shortName>
    </alternativeName>
</protein>
<accession>A0AA48HD06</accession>
<feature type="transmembrane region" description="Helical" evidence="9">
    <location>
        <begin position="163"/>
        <end position="181"/>
    </location>
</feature>
<dbReference type="GO" id="GO:0000287">
    <property type="term" value="F:magnesium ion binding"/>
    <property type="evidence" value="ECO:0007669"/>
    <property type="project" value="UniProtKB-UniRule"/>
</dbReference>
<dbReference type="NCBIfam" id="NF001955">
    <property type="entry name" value="PRK00733.2-4"/>
    <property type="match status" value="1"/>
</dbReference>
<feature type="transmembrane region" description="Helical" evidence="9">
    <location>
        <begin position="6"/>
        <end position="26"/>
    </location>
</feature>
<feature type="transmembrane region" description="Helical" evidence="9">
    <location>
        <begin position="604"/>
        <end position="621"/>
    </location>
</feature>
<feature type="transmembrane region" description="Helical" evidence="9">
    <location>
        <begin position="480"/>
        <end position="500"/>
    </location>
</feature>
<evidence type="ECO:0000256" key="1">
    <source>
        <dbReference type="ARBA" id="ARBA00004127"/>
    </source>
</evidence>
<comment type="subcellular location">
    <subcellularLocation>
        <location evidence="9">Cell membrane</location>
        <topology evidence="9">Multi-pass membrane protein</topology>
    </subcellularLocation>
    <subcellularLocation>
        <location evidence="1">Endomembrane system</location>
        <topology evidence="1">Multi-pass membrane protein</topology>
    </subcellularLocation>
</comment>
<evidence type="ECO:0000256" key="6">
    <source>
        <dbReference type="ARBA" id="ARBA00022989"/>
    </source>
</evidence>
<feature type="transmembrane region" description="Helical" evidence="9">
    <location>
        <begin position="415"/>
        <end position="436"/>
    </location>
</feature>
<comment type="subunit">
    <text evidence="9">Homodimer.</text>
</comment>
<keyword evidence="5 9" id="KW-1278">Translocase</keyword>
<dbReference type="GO" id="GO:0012505">
    <property type="term" value="C:endomembrane system"/>
    <property type="evidence" value="ECO:0007669"/>
    <property type="project" value="UniProtKB-SubCell"/>
</dbReference>
<gene>
    <name evidence="10" type="primary">hppA1</name>
    <name evidence="9" type="synonym">hppA</name>
    <name evidence="10" type="ORF">MACH07_18120</name>
</gene>
<dbReference type="AlphaFoldDB" id="A0AA48HD06"/>
<evidence type="ECO:0000256" key="7">
    <source>
        <dbReference type="ARBA" id="ARBA00023065"/>
    </source>
</evidence>
<keyword evidence="9" id="KW-1003">Cell membrane</keyword>
<keyword evidence="7 9" id="KW-0406">Ion transport</keyword>
<reference evidence="10 11" key="1">
    <citation type="submission" date="2023-01" db="EMBL/GenBank/DDBJ databases">
        <title>Complete genome sequence of Muricauda aquimarina strain IFOP_LL357.</title>
        <authorList>
            <person name="Gajardo G."/>
            <person name="Ueki S."/>
            <person name="Maruyama F."/>
        </authorList>
    </citation>
    <scope>NUCLEOTIDE SEQUENCE [LARGE SCALE GENOMIC DNA]</scope>
    <source>
        <strain evidence="10 11">IFOP_LL357</strain>
    </source>
</reference>
<dbReference type="EC" id="7.2.3.1" evidence="9"/>
<feature type="transmembrane region" description="Helical" evidence="9">
    <location>
        <begin position="627"/>
        <end position="644"/>
    </location>
</feature>
<evidence type="ECO:0000313" key="11">
    <source>
        <dbReference type="Proteomes" id="UP001330184"/>
    </source>
</evidence>
<feature type="transmembrane region" description="Helical" evidence="9">
    <location>
        <begin position="302"/>
        <end position="321"/>
    </location>
</feature>
<name>A0AA48HD06_9FLAO</name>
<comment type="activity regulation">
    <text evidence="9">Requires K(+) for maximal activity.</text>
</comment>
<evidence type="ECO:0000256" key="4">
    <source>
        <dbReference type="ARBA" id="ARBA00022842"/>
    </source>
</evidence>
<sequence>MDLIVKFLPVFGILGLLYVFIKNVWISKQEVGDAKMARIAKNIADGAMSFLKAEYKILSIFVIAVAVLLFFKGSNETGSNGMVAVSFIVGAICSALAGFIGMKVATKANVRTTNAARTSLGKALEVAFAGGAVMGLGVVGLGVLGLSGLFMIYSGQGWEIGEVLNVLSGFSLGASSIALFARVGGGIYTKAADVGADLVGKVEAGIPEDHPLNPATIADNVGDNVGDVAGMGADLFESYVGSIIGTMVLGAVFAGIPEFQNAFDGLGAVYLPLALAAVGIIMSIIGTFFVRVKDGGNPQTALNVGEFGSAGLMLIASYFIINAMLPESWVEGGKEYSAMGVFWATIAGLVAGLLVGKVTEYYTGTGTKPVNSIVRQSDTGSATNIIAGLGVGMMSTAIPIILIAAAILVSHYFAGLYGIAIAAVGMLANTGIQLAVDAYGPISDNAGGIAEMAELPGEVRDRTDKLDAVGNTTAAIGKGFAIASAALTALALFAAFMKTAGVESIDVSQPDIMAGLLIGGMLPFVFSALSMNAVGRAAMSMIEEVRRQFKDIPELKAALEIMRKHDADLSKASKEDMEIFEAADGKAEYEKCVAISTQASIKEMVFPGLLAIAVPVAIGFIGGAEMLGGLLAGVTTAGVLMAIFQSNAGGAWDNAKKTIESEGRKGSDAHKAAVVGDTVGDPFKDTSGPSLNILLKLMSVVALVIAPSLVSLAPADEVSMLKEDGTTITITEEGMKETKEVEKQIRIEASNTADGTFKAVVTSTSSVNGEETVETKEFMAETKEELERKIQAYKSAEAKD</sequence>
<dbReference type="GO" id="GO:0004427">
    <property type="term" value="F:inorganic diphosphate phosphatase activity"/>
    <property type="evidence" value="ECO:0007669"/>
    <property type="project" value="UniProtKB-UniRule"/>
</dbReference>
<evidence type="ECO:0000256" key="9">
    <source>
        <dbReference type="HAMAP-Rule" id="MF_01129"/>
    </source>
</evidence>
<comment type="catalytic activity">
    <reaction evidence="9">
        <text>Na(+)(in) + diphosphate + H2O = Na(+)(out) + 2 phosphate + H(+)</text>
        <dbReference type="Rhea" id="RHEA:57884"/>
        <dbReference type="ChEBI" id="CHEBI:15377"/>
        <dbReference type="ChEBI" id="CHEBI:15378"/>
        <dbReference type="ChEBI" id="CHEBI:29101"/>
        <dbReference type="ChEBI" id="CHEBI:33019"/>
        <dbReference type="ChEBI" id="CHEBI:43474"/>
        <dbReference type="EC" id="7.2.3.1"/>
    </reaction>
</comment>
<feature type="transmembrane region" description="Helical" evidence="9">
    <location>
        <begin position="268"/>
        <end position="290"/>
    </location>
</feature>
<dbReference type="PANTHER" id="PTHR31998">
    <property type="entry name" value="K(+)-INSENSITIVE PYROPHOSPHATE-ENERGIZED PROTON PUMP"/>
    <property type="match status" value="1"/>
</dbReference>
<organism evidence="10 11">
    <name type="scientific">Flagellimonas marinaquae</name>
    <dbReference type="NCBI Taxonomy" id="254955"/>
    <lineage>
        <taxon>Bacteria</taxon>
        <taxon>Pseudomonadati</taxon>
        <taxon>Bacteroidota</taxon>
        <taxon>Flavobacteriia</taxon>
        <taxon>Flavobacteriales</taxon>
        <taxon>Flavobacteriaceae</taxon>
        <taxon>Flagellimonas</taxon>
    </lineage>
</organism>
<dbReference type="NCBIfam" id="TIGR01104">
    <property type="entry name" value="V_PPase"/>
    <property type="match status" value="1"/>
</dbReference>
<dbReference type="EMBL" id="AP027268">
    <property type="protein sequence ID" value="BDW92980.1"/>
    <property type="molecule type" value="Genomic_DNA"/>
</dbReference>
<dbReference type="RefSeq" id="WP_338193324.1">
    <property type="nucleotide sequence ID" value="NZ_AP027268.1"/>
</dbReference>
<evidence type="ECO:0000256" key="3">
    <source>
        <dbReference type="ARBA" id="ARBA00022692"/>
    </source>
</evidence>
<evidence type="ECO:0000313" key="10">
    <source>
        <dbReference type="EMBL" id="BDW92980.1"/>
    </source>
</evidence>
<keyword evidence="4 9" id="KW-0460">Magnesium</keyword>
<comment type="caution">
    <text evidence="9">Lacks conserved residue(s) required for the propagation of feature annotation.</text>
</comment>
<feature type="transmembrane region" description="Helical" evidence="9">
    <location>
        <begin position="385"/>
        <end position="409"/>
    </location>
</feature>
<dbReference type="GO" id="GO:0009678">
    <property type="term" value="F:diphosphate hydrolysis-driven proton transmembrane transporter activity"/>
    <property type="evidence" value="ECO:0007669"/>
    <property type="project" value="UniProtKB-UniRule"/>
</dbReference>
<keyword evidence="6 9" id="KW-1133">Transmembrane helix</keyword>
<feature type="transmembrane region" description="Helical" evidence="9">
    <location>
        <begin position="341"/>
        <end position="364"/>
    </location>
</feature>
<feature type="transmembrane region" description="Helical" evidence="9">
    <location>
        <begin position="55"/>
        <end position="71"/>
    </location>
</feature>
<dbReference type="PIRSF" id="PIRSF001265">
    <property type="entry name" value="H+-PPase"/>
    <property type="match status" value="1"/>
</dbReference>
<keyword evidence="2 9" id="KW-0813">Transport</keyword>
<evidence type="ECO:0000256" key="5">
    <source>
        <dbReference type="ARBA" id="ARBA00022967"/>
    </source>
</evidence>
<evidence type="ECO:0000256" key="2">
    <source>
        <dbReference type="ARBA" id="ARBA00022448"/>
    </source>
</evidence>
<keyword evidence="9" id="KW-0739">Sodium transport</keyword>
<dbReference type="InterPro" id="IPR004131">
    <property type="entry name" value="PPase-energised_H-pump"/>
</dbReference>
<feature type="transmembrane region" description="Helical" evidence="9">
    <location>
        <begin position="239"/>
        <end position="256"/>
    </location>
</feature>
<feature type="transmembrane region" description="Helical" evidence="9">
    <location>
        <begin position="83"/>
        <end position="105"/>
    </location>
</feature>
<keyword evidence="9" id="KW-0630">Potassium</keyword>
<comment type="cofactor">
    <cofactor evidence="9">
        <name>Mg(2+)</name>
        <dbReference type="ChEBI" id="CHEBI:18420"/>
    </cofactor>
</comment>
<comment type="similarity">
    <text evidence="9">Belongs to the H(+)-translocating pyrophosphatase (TC 3.A.10) family. K(+)-stimulated subfamily.</text>
</comment>
<keyword evidence="8 9" id="KW-0472">Membrane</keyword>
<evidence type="ECO:0000256" key="8">
    <source>
        <dbReference type="ARBA" id="ARBA00023136"/>
    </source>
</evidence>